<dbReference type="PANTHER" id="PTHR22834">
    <property type="entry name" value="NUCLEAR FUSION PROTEIN FUS2"/>
    <property type="match status" value="1"/>
</dbReference>
<dbReference type="Proteomes" id="UP001194696">
    <property type="component" value="Unassembled WGS sequence"/>
</dbReference>
<evidence type="ECO:0000256" key="3">
    <source>
        <dbReference type="ARBA" id="ARBA00018186"/>
    </source>
</evidence>
<evidence type="ECO:0000256" key="7">
    <source>
        <dbReference type="ARBA" id="ARBA00032587"/>
    </source>
</evidence>
<dbReference type="PANTHER" id="PTHR22834:SF20">
    <property type="entry name" value="SH3 DOMAIN-CONTAINING PROTEIN"/>
    <property type="match status" value="1"/>
</dbReference>
<evidence type="ECO:0000256" key="1">
    <source>
        <dbReference type="ARBA" id="ARBA00004282"/>
    </source>
</evidence>
<evidence type="ECO:0000256" key="9">
    <source>
        <dbReference type="SAM" id="MobiDB-lite"/>
    </source>
</evidence>
<proteinExistence type="predicted"/>
<evidence type="ECO:0000256" key="4">
    <source>
        <dbReference type="ARBA" id="ARBA00022443"/>
    </source>
</evidence>
<keyword evidence="6" id="KW-0965">Cell junction</keyword>
<dbReference type="EMBL" id="JAAAIM010000143">
    <property type="protein sequence ID" value="KAG0293796.1"/>
    <property type="molecule type" value="Genomic_DNA"/>
</dbReference>
<dbReference type="Pfam" id="PF00621">
    <property type="entry name" value="RhoGEF"/>
    <property type="match status" value="1"/>
</dbReference>
<dbReference type="InterPro" id="IPR036028">
    <property type="entry name" value="SH3-like_dom_sf"/>
</dbReference>
<dbReference type="InterPro" id="IPR035899">
    <property type="entry name" value="DBL_dom_sf"/>
</dbReference>
<gene>
    <name evidence="13" type="ORF">BGZ96_002314</name>
</gene>
<evidence type="ECO:0000313" key="14">
    <source>
        <dbReference type="Proteomes" id="UP001194696"/>
    </source>
</evidence>
<evidence type="ECO:0000256" key="5">
    <source>
        <dbReference type="ARBA" id="ARBA00022658"/>
    </source>
</evidence>
<dbReference type="PROSITE" id="PS50002">
    <property type="entry name" value="SH3"/>
    <property type="match status" value="1"/>
</dbReference>
<dbReference type="PROSITE" id="PS51021">
    <property type="entry name" value="BAR"/>
    <property type="match status" value="1"/>
</dbReference>
<feature type="compositionally biased region" description="Low complexity" evidence="9">
    <location>
        <begin position="44"/>
        <end position="65"/>
    </location>
</feature>
<dbReference type="SMART" id="SM00325">
    <property type="entry name" value="RhoGEF"/>
    <property type="match status" value="1"/>
</dbReference>
<evidence type="ECO:0000259" key="11">
    <source>
        <dbReference type="PROSITE" id="PS50010"/>
    </source>
</evidence>
<dbReference type="InterPro" id="IPR000219">
    <property type="entry name" value="DH_dom"/>
</dbReference>
<feature type="compositionally biased region" description="Low complexity" evidence="9">
    <location>
        <begin position="642"/>
        <end position="656"/>
    </location>
</feature>
<sequence length="834" mass="94087">MKTHSPAPRTPTPPRTPPRIETPESERNPFMGSDEDELRSSRQAAAAAPPALSRFNSSSNRLSNSKIQQNPVFQQLNNQANRQPLASVPGRDSVLVGRDAPSPPQRVAPRPDSPLGLPPKLPSRSNSAIFAAQDTPEEKERKHRLDKRRRVVQELLETEISFSKDMLLLQEVYVTDMSESSLFTQADVKIIFTNLVDVVTLALDFIAFLTPACGGGTDVEYDDSTTFVGEAFLQMISRIRRVYSEYCKRQEASAQHLQDLDSRRDLKPFFDACTEKCKGKTTGWDLASLLIKPVQRVLKYPLLINQIHALTPSGHQDFESLVSVQKEMLQVAEEINEIKKRKDIVEKIVGSKKKHDSDFARTTQQLRQAVGGSEVTVDILFEALLEKFNLQQRLVRDFAKYIQSWLVSIKQFFDTQEAFATTLADIYGMVPIHRNTENQSLILVQEFHRNLAQFSKTIGRELENRLKKTVYKSIERFLKLFSGPLQVMKKREKKLLDYDNVSGMKDRGETIDKNMLDSAEAYTAINEQLVDELPKFLGLTTQYFDIIVMEFSQVQQYFYAQVKTRNHEFYIEHVDSACSKDLAAYLDQMVICEDYIQAMSRHDGPLERLNKISLIHDVSATHEAAFQSMRDAVGQGLRRNASRTLQSRSRSSSTASPIPTMPEKSAPSWHSPSGSQSSLQSPLQPQPRFYPGEDENPFEVPESIFHDGSVSSHDGYEPFGNNTHGGDSYGFGNDRPLSIASTYSFASASTDQQEFRSKPPELDDGMDMDEIGIAQALFECTAIYPYSSTEDRQLNFEAGESIVVFGLNDNGWYFGKKVGKDTTGWFPASHCIQI</sequence>
<dbReference type="CDD" id="cd00160">
    <property type="entry name" value="RhoGEF"/>
    <property type="match status" value="1"/>
</dbReference>
<dbReference type="CDD" id="cd00174">
    <property type="entry name" value="SH3"/>
    <property type="match status" value="1"/>
</dbReference>
<name>A0ABQ7K9J2_9FUNG</name>
<comment type="caution">
    <text evidence="13">The sequence shown here is derived from an EMBL/GenBank/DDBJ whole genome shotgun (WGS) entry which is preliminary data.</text>
</comment>
<keyword evidence="5" id="KW-0344">Guanine-nucleotide releasing factor</keyword>
<dbReference type="InterPro" id="IPR051492">
    <property type="entry name" value="Dynamin-Rho_GEF"/>
</dbReference>
<dbReference type="Pfam" id="PF00018">
    <property type="entry name" value="SH3_1"/>
    <property type="match status" value="1"/>
</dbReference>
<reference evidence="13 14" key="1">
    <citation type="journal article" date="2020" name="Fungal Divers.">
        <title>Resolving the Mortierellaceae phylogeny through synthesis of multi-gene phylogenetics and phylogenomics.</title>
        <authorList>
            <person name="Vandepol N."/>
            <person name="Liber J."/>
            <person name="Desiro A."/>
            <person name="Na H."/>
            <person name="Kennedy M."/>
            <person name="Barry K."/>
            <person name="Grigoriev I.V."/>
            <person name="Miller A.N."/>
            <person name="O'Donnell K."/>
            <person name="Stajich J.E."/>
            <person name="Bonito G."/>
        </authorList>
    </citation>
    <scope>NUCLEOTIDE SEQUENCE [LARGE SCALE GENOMIC DNA]</scope>
    <source>
        <strain evidence="13 14">AD045</strain>
    </source>
</reference>
<evidence type="ECO:0000256" key="6">
    <source>
        <dbReference type="ARBA" id="ARBA00022949"/>
    </source>
</evidence>
<protein>
    <recommendedName>
        <fullName evidence="3">Dynamin-binding protein</fullName>
    </recommendedName>
    <alternativeName>
        <fullName evidence="7">Scaffold protein Tuba</fullName>
    </alternativeName>
</protein>
<dbReference type="SUPFAM" id="SSF48065">
    <property type="entry name" value="DBL homology domain (DH-domain)"/>
    <property type="match status" value="1"/>
</dbReference>
<organism evidence="13 14">
    <name type="scientific">Linnemannia gamsii</name>
    <dbReference type="NCBI Taxonomy" id="64522"/>
    <lineage>
        <taxon>Eukaryota</taxon>
        <taxon>Fungi</taxon>
        <taxon>Fungi incertae sedis</taxon>
        <taxon>Mucoromycota</taxon>
        <taxon>Mortierellomycotina</taxon>
        <taxon>Mortierellomycetes</taxon>
        <taxon>Mortierellales</taxon>
        <taxon>Mortierellaceae</taxon>
        <taxon>Linnemannia</taxon>
    </lineage>
</organism>
<dbReference type="Gene3D" id="1.20.1270.60">
    <property type="entry name" value="Arfaptin homology (AH) domain/BAR domain"/>
    <property type="match status" value="1"/>
</dbReference>
<feature type="domain" description="SH3" evidence="10">
    <location>
        <begin position="775"/>
        <end position="834"/>
    </location>
</feature>
<evidence type="ECO:0000256" key="2">
    <source>
        <dbReference type="ARBA" id="ARBA00004348"/>
    </source>
</evidence>
<dbReference type="InterPro" id="IPR001331">
    <property type="entry name" value="GDS_CDC24_CS"/>
</dbReference>
<feature type="domain" description="BAR" evidence="12">
    <location>
        <begin position="366"/>
        <end position="595"/>
    </location>
</feature>
<feature type="compositionally biased region" description="Low complexity" evidence="9">
    <location>
        <begin position="665"/>
        <end position="687"/>
    </location>
</feature>
<evidence type="ECO:0000313" key="13">
    <source>
        <dbReference type="EMBL" id="KAG0293796.1"/>
    </source>
</evidence>
<evidence type="ECO:0000259" key="10">
    <source>
        <dbReference type="PROSITE" id="PS50002"/>
    </source>
</evidence>
<keyword evidence="14" id="KW-1185">Reference proteome</keyword>
<dbReference type="SMART" id="SM00326">
    <property type="entry name" value="SH3"/>
    <property type="match status" value="1"/>
</dbReference>
<keyword evidence="4 8" id="KW-0728">SH3 domain</keyword>
<dbReference type="InterPro" id="IPR004148">
    <property type="entry name" value="BAR_dom"/>
</dbReference>
<comment type="subcellular location">
    <subcellularLocation>
        <location evidence="1">Cell junction</location>
    </subcellularLocation>
    <subcellularLocation>
        <location evidence="2">Golgi apparatus</location>
        <location evidence="2">Golgi stack</location>
    </subcellularLocation>
</comment>
<dbReference type="SUPFAM" id="SSF103657">
    <property type="entry name" value="BAR/IMD domain-like"/>
    <property type="match status" value="1"/>
</dbReference>
<dbReference type="InterPro" id="IPR001452">
    <property type="entry name" value="SH3_domain"/>
</dbReference>
<evidence type="ECO:0000259" key="12">
    <source>
        <dbReference type="PROSITE" id="PS51021"/>
    </source>
</evidence>
<dbReference type="Gene3D" id="2.30.30.40">
    <property type="entry name" value="SH3 Domains"/>
    <property type="match status" value="1"/>
</dbReference>
<feature type="region of interest" description="Disordered" evidence="9">
    <location>
        <begin position="637"/>
        <end position="733"/>
    </location>
</feature>
<feature type="compositionally biased region" description="Pro residues" evidence="9">
    <location>
        <begin position="8"/>
        <end position="17"/>
    </location>
</feature>
<dbReference type="Pfam" id="PF03114">
    <property type="entry name" value="BAR"/>
    <property type="match status" value="1"/>
</dbReference>
<dbReference type="InterPro" id="IPR027267">
    <property type="entry name" value="AH/BAR_dom_sf"/>
</dbReference>
<dbReference type="Gene3D" id="1.20.900.10">
    <property type="entry name" value="Dbl homology (DH) domain"/>
    <property type="match status" value="1"/>
</dbReference>
<feature type="domain" description="DH" evidence="11">
    <location>
        <begin position="147"/>
        <end position="338"/>
    </location>
</feature>
<dbReference type="PROSITE" id="PS50010">
    <property type="entry name" value="DH_2"/>
    <property type="match status" value="1"/>
</dbReference>
<dbReference type="SUPFAM" id="SSF50044">
    <property type="entry name" value="SH3-domain"/>
    <property type="match status" value="1"/>
</dbReference>
<dbReference type="PROSITE" id="PS00741">
    <property type="entry name" value="DH_1"/>
    <property type="match status" value="1"/>
</dbReference>
<feature type="region of interest" description="Disordered" evidence="9">
    <location>
        <begin position="84"/>
        <end position="145"/>
    </location>
</feature>
<accession>A0ABQ7K9J2</accession>
<evidence type="ECO:0000256" key="8">
    <source>
        <dbReference type="PROSITE-ProRule" id="PRU00192"/>
    </source>
</evidence>
<dbReference type="SMART" id="SM00721">
    <property type="entry name" value="BAR"/>
    <property type="match status" value="1"/>
</dbReference>
<feature type="region of interest" description="Disordered" evidence="9">
    <location>
        <begin position="1"/>
        <end position="67"/>
    </location>
</feature>